<feature type="domain" description="Asparagine synthetase" evidence="5">
    <location>
        <begin position="1"/>
        <end position="122"/>
    </location>
</feature>
<dbReference type="InterPro" id="IPR014729">
    <property type="entry name" value="Rossmann-like_a/b/a_fold"/>
</dbReference>
<dbReference type="InterPro" id="IPR051786">
    <property type="entry name" value="ASN_synthetase/amidase"/>
</dbReference>
<dbReference type="SUPFAM" id="SSF52402">
    <property type="entry name" value="Adenine nucleotide alpha hydrolases-like"/>
    <property type="match status" value="1"/>
</dbReference>
<dbReference type="EMBL" id="FPAT01000015">
    <property type="protein sequence ID" value="SFT95449.1"/>
    <property type="molecule type" value="Genomic_DNA"/>
</dbReference>
<dbReference type="Proteomes" id="UP000199165">
    <property type="component" value="Unassembled WGS sequence"/>
</dbReference>
<keyword evidence="3" id="KW-0061">Asparagine biosynthesis</keyword>
<keyword evidence="3" id="KW-0028">Amino-acid biosynthesis</keyword>
<dbReference type="PANTHER" id="PTHR43284">
    <property type="entry name" value="ASPARAGINE SYNTHETASE (GLUTAMINE-HYDROLYZING)"/>
    <property type="match status" value="1"/>
</dbReference>
<evidence type="ECO:0000313" key="7">
    <source>
        <dbReference type="Proteomes" id="UP000199165"/>
    </source>
</evidence>
<dbReference type="GO" id="GO:0004066">
    <property type="term" value="F:asparagine synthase (glutamine-hydrolyzing) activity"/>
    <property type="evidence" value="ECO:0007669"/>
    <property type="project" value="UniProtKB-EC"/>
</dbReference>
<evidence type="ECO:0000256" key="4">
    <source>
        <dbReference type="ARBA" id="ARBA00048741"/>
    </source>
</evidence>
<dbReference type="GO" id="GO:0005829">
    <property type="term" value="C:cytosol"/>
    <property type="evidence" value="ECO:0007669"/>
    <property type="project" value="TreeGrafter"/>
</dbReference>
<dbReference type="EC" id="6.3.5.4" evidence="2"/>
<sequence>MAVGLEVRVPFRDHRLVEYVFNAHWSLKTHDGGEKSLLRGAVADVLPRSVLDRVKSPYPSTQDPNYTVELQRQAGELLRADDPALSLLNERWIREAVTTPAREVDSGTRDVLERFLDMSIWLEQHGPESKV</sequence>
<dbReference type="InterPro" id="IPR001962">
    <property type="entry name" value="Asn_synthase"/>
</dbReference>
<comment type="catalytic activity">
    <reaction evidence="4">
        <text>L-aspartate + L-glutamine + ATP + H2O = L-asparagine + L-glutamate + AMP + diphosphate + H(+)</text>
        <dbReference type="Rhea" id="RHEA:12228"/>
        <dbReference type="ChEBI" id="CHEBI:15377"/>
        <dbReference type="ChEBI" id="CHEBI:15378"/>
        <dbReference type="ChEBI" id="CHEBI:29985"/>
        <dbReference type="ChEBI" id="CHEBI:29991"/>
        <dbReference type="ChEBI" id="CHEBI:30616"/>
        <dbReference type="ChEBI" id="CHEBI:33019"/>
        <dbReference type="ChEBI" id="CHEBI:58048"/>
        <dbReference type="ChEBI" id="CHEBI:58359"/>
        <dbReference type="ChEBI" id="CHEBI:456215"/>
        <dbReference type="EC" id="6.3.5.4"/>
    </reaction>
</comment>
<reference evidence="7" key="1">
    <citation type="submission" date="2016-10" db="EMBL/GenBank/DDBJ databases">
        <authorList>
            <person name="Varghese N."/>
            <person name="Submissions S."/>
        </authorList>
    </citation>
    <scope>NUCLEOTIDE SEQUENCE [LARGE SCALE GENOMIC DNA]</scope>
    <source>
        <strain evidence="7">DSM 45501</strain>
    </source>
</reference>
<comment type="pathway">
    <text evidence="1">Amino-acid biosynthesis; L-asparagine biosynthesis; L-asparagine from L-aspartate (L-Gln route): step 1/1.</text>
</comment>
<gene>
    <name evidence="6" type="ORF">SAMN04487904_11573</name>
</gene>
<name>A0A1I7C7Q4_9ACTN</name>
<proteinExistence type="predicted"/>
<dbReference type="GO" id="GO:0006529">
    <property type="term" value="P:asparagine biosynthetic process"/>
    <property type="evidence" value="ECO:0007669"/>
    <property type="project" value="UniProtKB-KW"/>
</dbReference>
<protein>
    <recommendedName>
        <fullName evidence="2">asparagine synthase (glutamine-hydrolyzing)</fullName>
        <ecNumber evidence="2">6.3.5.4</ecNumber>
    </recommendedName>
</protein>
<dbReference type="Pfam" id="PF00733">
    <property type="entry name" value="Asn_synthase"/>
    <property type="match status" value="1"/>
</dbReference>
<evidence type="ECO:0000256" key="2">
    <source>
        <dbReference type="ARBA" id="ARBA00012737"/>
    </source>
</evidence>
<dbReference type="STRING" id="995060.SAMN04487904_11573"/>
<accession>A0A1I7C7Q4</accession>
<dbReference type="PANTHER" id="PTHR43284:SF1">
    <property type="entry name" value="ASPARAGINE SYNTHETASE"/>
    <property type="match status" value="1"/>
</dbReference>
<evidence type="ECO:0000256" key="3">
    <source>
        <dbReference type="ARBA" id="ARBA00022888"/>
    </source>
</evidence>
<dbReference type="AlphaFoldDB" id="A0A1I7C7Q4"/>
<keyword evidence="7" id="KW-1185">Reference proteome</keyword>
<organism evidence="6 7">
    <name type="scientific">Actinopolyspora righensis</name>
    <dbReference type="NCBI Taxonomy" id="995060"/>
    <lineage>
        <taxon>Bacteria</taxon>
        <taxon>Bacillati</taxon>
        <taxon>Actinomycetota</taxon>
        <taxon>Actinomycetes</taxon>
        <taxon>Actinopolysporales</taxon>
        <taxon>Actinopolysporaceae</taxon>
        <taxon>Actinopolyspora</taxon>
        <taxon>Actinopolyspora alba group</taxon>
    </lineage>
</organism>
<evidence type="ECO:0000256" key="1">
    <source>
        <dbReference type="ARBA" id="ARBA00005187"/>
    </source>
</evidence>
<dbReference type="Gene3D" id="3.40.50.620">
    <property type="entry name" value="HUPs"/>
    <property type="match status" value="1"/>
</dbReference>
<evidence type="ECO:0000313" key="6">
    <source>
        <dbReference type="EMBL" id="SFT95449.1"/>
    </source>
</evidence>
<evidence type="ECO:0000259" key="5">
    <source>
        <dbReference type="Pfam" id="PF00733"/>
    </source>
</evidence>